<dbReference type="Proteomes" id="UP000799428">
    <property type="component" value="Unassembled WGS sequence"/>
</dbReference>
<dbReference type="InterPro" id="IPR037238">
    <property type="entry name" value="YbiA-like_sf"/>
</dbReference>
<dbReference type="InterPro" id="IPR012816">
    <property type="entry name" value="NADAR"/>
</dbReference>
<dbReference type="CDD" id="cd15457">
    <property type="entry name" value="NADAR"/>
    <property type="match status" value="1"/>
</dbReference>
<dbReference type="SUPFAM" id="SSF143990">
    <property type="entry name" value="YbiA-like"/>
    <property type="match status" value="1"/>
</dbReference>
<evidence type="ECO:0000313" key="3">
    <source>
        <dbReference type="Proteomes" id="UP000799428"/>
    </source>
</evidence>
<dbReference type="AlphaFoldDB" id="A0A6G1KHS8"/>
<dbReference type="Pfam" id="PF08719">
    <property type="entry name" value="NADAR"/>
    <property type="match status" value="1"/>
</dbReference>
<keyword evidence="3" id="KW-1185">Reference proteome</keyword>
<reference evidence="2" key="1">
    <citation type="journal article" date="2020" name="Stud. Mycol.">
        <title>101 Dothideomycetes genomes: a test case for predicting lifestyles and emergence of pathogens.</title>
        <authorList>
            <person name="Haridas S."/>
            <person name="Albert R."/>
            <person name="Binder M."/>
            <person name="Bloem J."/>
            <person name="Labutti K."/>
            <person name="Salamov A."/>
            <person name="Andreopoulos B."/>
            <person name="Baker S."/>
            <person name="Barry K."/>
            <person name="Bills G."/>
            <person name="Bluhm B."/>
            <person name="Cannon C."/>
            <person name="Castanera R."/>
            <person name="Culley D."/>
            <person name="Daum C."/>
            <person name="Ezra D."/>
            <person name="Gonzalez J."/>
            <person name="Henrissat B."/>
            <person name="Kuo A."/>
            <person name="Liang C."/>
            <person name="Lipzen A."/>
            <person name="Lutzoni F."/>
            <person name="Magnuson J."/>
            <person name="Mondo S."/>
            <person name="Nolan M."/>
            <person name="Ohm R."/>
            <person name="Pangilinan J."/>
            <person name="Park H.-J."/>
            <person name="Ramirez L."/>
            <person name="Alfaro M."/>
            <person name="Sun H."/>
            <person name="Tritt A."/>
            <person name="Yoshinaga Y."/>
            <person name="Zwiers L.-H."/>
            <person name="Turgeon B."/>
            <person name="Goodwin S."/>
            <person name="Spatafora J."/>
            <person name="Crous P."/>
            <person name="Grigoriev I."/>
        </authorList>
    </citation>
    <scope>NUCLEOTIDE SEQUENCE</scope>
    <source>
        <strain evidence="2">CBS 279.74</strain>
    </source>
</reference>
<accession>A0A6G1KHS8</accession>
<gene>
    <name evidence="2" type="ORF">K504DRAFT_372771</name>
</gene>
<evidence type="ECO:0000313" key="2">
    <source>
        <dbReference type="EMBL" id="KAF2712183.1"/>
    </source>
</evidence>
<organism evidence="2 3">
    <name type="scientific">Pleomassaria siparia CBS 279.74</name>
    <dbReference type="NCBI Taxonomy" id="1314801"/>
    <lineage>
        <taxon>Eukaryota</taxon>
        <taxon>Fungi</taxon>
        <taxon>Dikarya</taxon>
        <taxon>Ascomycota</taxon>
        <taxon>Pezizomycotina</taxon>
        <taxon>Dothideomycetes</taxon>
        <taxon>Pleosporomycetidae</taxon>
        <taxon>Pleosporales</taxon>
        <taxon>Pleomassariaceae</taxon>
        <taxon>Pleomassaria</taxon>
    </lineage>
</organism>
<dbReference type="NCBIfam" id="TIGR02464">
    <property type="entry name" value="ribofla_fusion"/>
    <property type="match status" value="1"/>
</dbReference>
<protein>
    <submittedName>
        <fullName evidence="2">DUF1768-domain-containing protein</fullName>
    </submittedName>
</protein>
<dbReference type="EMBL" id="MU005766">
    <property type="protein sequence ID" value="KAF2712183.1"/>
    <property type="molecule type" value="Genomic_DNA"/>
</dbReference>
<feature type="domain" description="NADAR" evidence="1">
    <location>
        <begin position="22"/>
        <end position="176"/>
    </location>
</feature>
<dbReference type="OrthoDB" id="206452at2759"/>
<dbReference type="Gene3D" id="1.10.357.40">
    <property type="entry name" value="YbiA-like"/>
    <property type="match status" value="1"/>
</dbReference>
<name>A0A6G1KHS8_9PLEO</name>
<sequence length="197" mass="22458">MSRSGIREAAARDEEKKGGPVYFWRPHDVHGYLSQWYHSKFKVDGDEYATAEMWMMVSKARLFGDEDIAKKMLKTNDAQTHKALGRKVAKFDTKVWDDAKSKIVEEGNYHKFTISNGAQGMQLMLLATGDRELVEANPMDRIWGVGFADENAGQNRHRWGQNLLGKALEVVRGRLREEAKAKAEAEAKDWDGYFMSV</sequence>
<proteinExistence type="predicted"/>
<evidence type="ECO:0000259" key="1">
    <source>
        <dbReference type="Pfam" id="PF08719"/>
    </source>
</evidence>